<accession>A0A0A0BLI1</accession>
<dbReference type="AlphaFoldDB" id="A0A0A0BLI1"/>
<dbReference type="STRING" id="392484.LP43_0382"/>
<reference evidence="2 3" key="1">
    <citation type="submission" date="2014-09" db="EMBL/GenBank/DDBJ databases">
        <authorList>
            <person name="Grob C."/>
            <person name="Taubert M."/>
            <person name="Howat A.M."/>
            <person name="Burns O.J."/>
            <person name="Dixon J.L."/>
            <person name="Chen Y."/>
            <person name="Murrell J.C."/>
        </authorList>
    </citation>
    <scope>NUCLEOTIDE SEQUENCE [LARGE SCALE GENOMIC DNA]</scope>
    <source>
        <strain evidence="2">L4</strain>
    </source>
</reference>
<keyword evidence="1" id="KW-0472">Membrane</keyword>
<dbReference type="RefSeq" id="WP_036311393.1">
    <property type="nucleotide sequence ID" value="NZ_JRQD01000001.1"/>
</dbReference>
<protein>
    <submittedName>
        <fullName evidence="2">Uncharacterized protein</fullName>
    </submittedName>
</protein>
<keyword evidence="1" id="KW-0812">Transmembrane</keyword>
<dbReference type="Proteomes" id="UP000029999">
    <property type="component" value="Unassembled WGS sequence"/>
</dbReference>
<sequence length="183" mass="19807">MSGKSLQRAISNSSELFNSSLSKHALIALAGVIAMLLHESFRYGLDLPGRQGLTLMAILVFVRCASPYNYSGTLAGAGGLVAALIWRDNPTAAVIVLTQGIFIDLLYRQLSWSSITLWLLPVGVGFIHMLKPVLKVGLIVVAGIETDSFRHGLAYPLITHFLFGGVGGLIGFMAWRSLKKHTR</sequence>
<comment type="caution">
    <text evidence="2">The sequence shown here is derived from an EMBL/GenBank/DDBJ whole genome shotgun (WGS) entry which is preliminary data.</text>
</comment>
<gene>
    <name evidence="2" type="ORF">LP43_0382</name>
</gene>
<evidence type="ECO:0000313" key="2">
    <source>
        <dbReference type="EMBL" id="KGM07964.1"/>
    </source>
</evidence>
<name>A0A0A0BLI1_9GAMM</name>
<proteinExistence type="predicted"/>
<evidence type="ECO:0000313" key="3">
    <source>
        <dbReference type="Proteomes" id="UP000029999"/>
    </source>
</evidence>
<evidence type="ECO:0000256" key="1">
    <source>
        <dbReference type="SAM" id="Phobius"/>
    </source>
</evidence>
<dbReference type="EMBL" id="JRQD01000001">
    <property type="protein sequence ID" value="KGM07964.1"/>
    <property type="molecule type" value="Genomic_DNA"/>
</dbReference>
<keyword evidence="1" id="KW-1133">Transmembrane helix</keyword>
<feature type="transmembrane region" description="Helical" evidence="1">
    <location>
        <begin position="153"/>
        <end position="175"/>
    </location>
</feature>
<organism evidence="2 3">
    <name type="scientific">Methylophaga thiooxydans</name>
    <dbReference type="NCBI Taxonomy" id="392484"/>
    <lineage>
        <taxon>Bacteria</taxon>
        <taxon>Pseudomonadati</taxon>
        <taxon>Pseudomonadota</taxon>
        <taxon>Gammaproteobacteria</taxon>
        <taxon>Thiotrichales</taxon>
        <taxon>Piscirickettsiaceae</taxon>
        <taxon>Methylophaga</taxon>
    </lineage>
</organism>